<evidence type="ECO:0000256" key="1">
    <source>
        <dbReference type="SAM" id="MobiDB-lite"/>
    </source>
</evidence>
<name>A0ABN0C5Y7_9ACTN</name>
<protein>
    <submittedName>
        <fullName evidence="2">Uncharacterized protein</fullName>
    </submittedName>
</protein>
<proteinExistence type="predicted"/>
<evidence type="ECO:0000313" key="2">
    <source>
        <dbReference type="EMBL" id="EFS92667.1"/>
    </source>
</evidence>
<dbReference type="EMBL" id="ADZU01000019">
    <property type="protein sequence ID" value="EFS92667.1"/>
    <property type="molecule type" value="Genomic_DNA"/>
</dbReference>
<organism evidence="2 3">
    <name type="scientific">Cutibacterium modestum HL044PA1</name>
    <dbReference type="NCBI Taxonomy" id="765109"/>
    <lineage>
        <taxon>Bacteria</taxon>
        <taxon>Bacillati</taxon>
        <taxon>Actinomycetota</taxon>
        <taxon>Actinomycetes</taxon>
        <taxon>Propionibacteriales</taxon>
        <taxon>Propionibacteriaceae</taxon>
        <taxon>Cutibacterium</taxon>
        <taxon>Cutibacterium modestum</taxon>
    </lineage>
</organism>
<keyword evidence="3" id="KW-1185">Reference proteome</keyword>
<feature type="region of interest" description="Disordered" evidence="1">
    <location>
        <begin position="1"/>
        <end position="20"/>
    </location>
</feature>
<dbReference type="Proteomes" id="UP000003179">
    <property type="component" value="Unassembled WGS sequence"/>
</dbReference>
<gene>
    <name evidence="2" type="ORF">HMPREF9607_01198</name>
</gene>
<comment type="caution">
    <text evidence="2">The sequence shown here is derived from an EMBL/GenBank/DDBJ whole genome shotgun (WGS) entry which is preliminary data.</text>
</comment>
<accession>A0ABN0C5Y7</accession>
<evidence type="ECO:0000313" key="3">
    <source>
        <dbReference type="Proteomes" id="UP000003179"/>
    </source>
</evidence>
<reference evidence="2" key="1">
    <citation type="submission" date="2010-08" db="EMBL/GenBank/DDBJ databases">
        <authorList>
            <person name="Weinstock G."/>
            <person name="Sodergren E."/>
            <person name="Clifton S."/>
            <person name="Fulton L."/>
            <person name="Fulton B."/>
            <person name="Courtney L."/>
            <person name="Fronick C."/>
            <person name="Harrison M."/>
            <person name="Strong C."/>
            <person name="Farmer C."/>
            <person name="Delahaunty K."/>
            <person name="Markovic C."/>
            <person name="Hall O."/>
            <person name="Minx P."/>
            <person name="Tomlinson C."/>
            <person name="Mitreva M."/>
            <person name="Hou S."/>
            <person name="Chen J."/>
            <person name="Wollam A."/>
            <person name="Pepin K.H."/>
            <person name="Johnson M."/>
            <person name="Bhonagiri V."/>
            <person name="Zhang X."/>
            <person name="Suruliraj S."/>
            <person name="Warren W."/>
            <person name="Chinwalla A."/>
            <person name="Mardis E.R."/>
            <person name="Wilson R.K."/>
        </authorList>
    </citation>
    <scope>NUCLEOTIDE SEQUENCE [LARGE SCALE GENOMIC DNA]</scope>
    <source>
        <strain evidence="2">HL044PA1</strain>
    </source>
</reference>
<sequence length="58" mass="6284">MISTNHNQNAAATPTNNGSQISLISSSDHVDYHTTIPDGDLIKLRIDGFTLLAYIETP</sequence>